<gene>
    <name evidence="9" type="ORF">LARSCL_LOCUS10066</name>
</gene>
<dbReference type="GO" id="GO:0061685">
    <property type="term" value="F:diphthine methylesterase activity"/>
    <property type="evidence" value="ECO:0007669"/>
    <property type="project" value="UniProtKB-EC"/>
</dbReference>
<dbReference type="GO" id="GO:0005737">
    <property type="term" value="C:cytoplasm"/>
    <property type="evidence" value="ECO:0007669"/>
    <property type="project" value="TreeGrafter"/>
</dbReference>
<name>A0AAV2A4M9_9ARAC</name>
<dbReference type="PROSITE" id="PS50082">
    <property type="entry name" value="WD_REPEATS_2"/>
    <property type="match status" value="1"/>
</dbReference>
<dbReference type="InterPro" id="IPR001680">
    <property type="entry name" value="WD40_rpt"/>
</dbReference>
<comment type="pathway">
    <text evidence="1">Protein modification; peptidyl-diphthamide biosynthesis.</text>
</comment>
<comment type="catalytic activity">
    <reaction evidence="7">
        <text>diphthine methyl ester-[translation elongation factor 2] + H2O = diphthine-[translation elongation factor 2] + methanol + H(+)</text>
        <dbReference type="Rhea" id="RHEA:42656"/>
        <dbReference type="Rhea" id="RHEA-COMP:10172"/>
        <dbReference type="Rhea" id="RHEA-COMP:10173"/>
        <dbReference type="ChEBI" id="CHEBI:15377"/>
        <dbReference type="ChEBI" id="CHEBI:15378"/>
        <dbReference type="ChEBI" id="CHEBI:17790"/>
        <dbReference type="ChEBI" id="CHEBI:79005"/>
        <dbReference type="ChEBI" id="CHEBI:82696"/>
        <dbReference type="EC" id="3.1.1.97"/>
    </reaction>
</comment>
<sequence>MDLKKENPCSAKFILAEKMEFNADSVEWCPIQKFSHYMTCGTYQLDESETPADDIQTRDGNITLYFFENAFNNTNAKLEKVDVAQSGGVLDLKWCPQLINNDAVLGTACSNGKILLLRMCSNSNNMYLQDLTSLNLSLEDKKMILSLDWACQQEGSVAVIASDTNGNLNYVALRESELSLMESWTAHGFESWIAAFDYSQPHVVYSGGDDCCLKGWDLRNVSSATFINKRHSMGVTAISKSKLNERLLVTGSYDENVFLWDVRSMKIPVSEISLKGGIWRLKWHPQNPSYLLSASMHNGFHVLSIEDGGLKEKAHYDKHESLAYGVDWCFHSNKLGNHAGLNAKESIPSEGNDHSFVASCSFYDKLLHLWKINI</sequence>
<comment type="similarity">
    <text evidence="5">Belongs to the DPH7 family.</text>
</comment>
<keyword evidence="2 8" id="KW-0853">WD repeat</keyword>
<dbReference type="SMART" id="SM00320">
    <property type="entry name" value="WD40"/>
    <property type="match status" value="5"/>
</dbReference>
<comment type="caution">
    <text evidence="9">The sequence shown here is derived from an EMBL/GenBank/DDBJ whole genome shotgun (WGS) entry which is preliminary data.</text>
</comment>
<organism evidence="9 10">
    <name type="scientific">Larinioides sclopetarius</name>
    <dbReference type="NCBI Taxonomy" id="280406"/>
    <lineage>
        <taxon>Eukaryota</taxon>
        <taxon>Metazoa</taxon>
        <taxon>Ecdysozoa</taxon>
        <taxon>Arthropoda</taxon>
        <taxon>Chelicerata</taxon>
        <taxon>Arachnida</taxon>
        <taxon>Araneae</taxon>
        <taxon>Araneomorphae</taxon>
        <taxon>Entelegynae</taxon>
        <taxon>Araneoidea</taxon>
        <taxon>Araneidae</taxon>
        <taxon>Larinioides</taxon>
    </lineage>
</organism>
<dbReference type="Proteomes" id="UP001497382">
    <property type="component" value="Unassembled WGS sequence"/>
</dbReference>
<dbReference type="AlphaFoldDB" id="A0AAV2A4M9"/>
<keyword evidence="4" id="KW-0378">Hydrolase</keyword>
<dbReference type="PANTHER" id="PTHR46042">
    <property type="entry name" value="DIPHTHINE METHYLTRANSFERASE"/>
    <property type="match status" value="1"/>
</dbReference>
<dbReference type="SUPFAM" id="SSF50978">
    <property type="entry name" value="WD40 repeat-like"/>
    <property type="match status" value="1"/>
</dbReference>
<keyword evidence="10" id="KW-1185">Reference proteome</keyword>
<dbReference type="InterPro" id="IPR036322">
    <property type="entry name" value="WD40_repeat_dom_sf"/>
</dbReference>
<dbReference type="InterPro" id="IPR019775">
    <property type="entry name" value="WD40_repeat_CS"/>
</dbReference>
<dbReference type="Gene3D" id="2.130.10.10">
    <property type="entry name" value="YVTN repeat-like/Quinoprotein amine dehydrogenase"/>
    <property type="match status" value="1"/>
</dbReference>
<evidence type="ECO:0000256" key="2">
    <source>
        <dbReference type="ARBA" id="ARBA00022574"/>
    </source>
</evidence>
<dbReference type="EMBL" id="CAXIEN010000117">
    <property type="protein sequence ID" value="CAL1278932.1"/>
    <property type="molecule type" value="Genomic_DNA"/>
</dbReference>
<protein>
    <recommendedName>
        <fullName evidence="6">methylated diphthine methylhydrolase</fullName>
        <ecNumber evidence="6">3.1.1.97</ecNumber>
    </recommendedName>
</protein>
<dbReference type="PANTHER" id="PTHR46042:SF1">
    <property type="entry name" value="DIPHTHINE METHYLTRANSFERASE"/>
    <property type="match status" value="1"/>
</dbReference>
<evidence type="ECO:0000313" key="10">
    <source>
        <dbReference type="Proteomes" id="UP001497382"/>
    </source>
</evidence>
<dbReference type="GO" id="GO:0017183">
    <property type="term" value="P:protein histidyl modification to diphthamide"/>
    <property type="evidence" value="ECO:0007669"/>
    <property type="project" value="TreeGrafter"/>
</dbReference>
<evidence type="ECO:0000256" key="4">
    <source>
        <dbReference type="ARBA" id="ARBA00022801"/>
    </source>
</evidence>
<dbReference type="PROSITE" id="PS00678">
    <property type="entry name" value="WD_REPEATS_1"/>
    <property type="match status" value="1"/>
</dbReference>
<feature type="repeat" description="WD" evidence="8">
    <location>
        <begin position="228"/>
        <end position="270"/>
    </location>
</feature>
<dbReference type="EC" id="3.1.1.97" evidence="6"/>
<evidence type="ECO:0000256" key="1">
    <source>
        <dbReference type="ARBA" id="ARBA00005156"/>
    </source>
</evidence>
<proteinExistence type="inferred from homology"/>
<dbReference type="Pfam" id="PF00400">
    <property type="entry name" value="WD40"/>
    <property type="match status" value="1"/>
</dbReference>
<evidence type="ECO:0000256" key="5">
    <source>
        <dbReference type="ARBA" id="ARBA00038092"/>
    </source>
</evidence>
<keyword evidence="3" id="KW-0677">Repeat</keyword>
<evidence type="ECO:0000256" key="6">
    <source>
        <dbReference type="ARBA" id="ARBA00039131"/>
    </source>
</evidence>
<evidence type="ECO:0000256" key="3">
    <source>
        <dbReference type="ARBA" id="ARBA00022737"/>
    </source>
</evidence>
<dbReference type="InterPro" id="IPR015943">
    <property type="entry name" value="WD40/YVTN_repeat-like_dom_sf"/>
</dbReference>
<reference evidence="9 10" key="1">
    <citation type="submission" date="2024-04" db="EMBL/GenBank/DDBJ databases">
        <authorList>
            <person name="Rising A."/>
            <person name="Reimegard J."/>
            <person name="Sonavane S."/>
            <person name="Akerstrom W."/>
            <person name="Nylinder S."/>
            <person name="Hedman E."/>
            <person name="Kallberg Y."/>
        </authorList>
    </citation>
    <scope>NUCLEOTIDE SEQUENCE [LARGE SCALE GENOMIC DNA]</scope>
</reference>
<evidence type="ECO:0000256" key="7">
    <source>
        <dbReference type="ARBA" id="ARBA00047551"/>
    </source>
</evidence>
<evidence type="ECO:0000313" key="9">
    <source>
        <dbReference type="EMBL" id="CAL1278932.1"/>
    </source>
</evidence>
<evidence type="ECO:0000256" key="8">
    <source>
        <dbReference type="PROSITE-ProRule" id="PRU00221"/>
    </source>
</evidence>
<accession>A0AAV2A4M9</accession>
<dbReference type="InterPro" id="IPR052415">
    <property type="entry name" value="Diphthine_MTase"/>
</dbReference>